<evidence type="ECO:0000256" key="1">
    <source>
        <dbReference type="SAM" id="MobiDB-lite"/>
    </source>
</evidence>
<dbReference type="Proteomes" id="UP001346149">
    <property type="component" value="Unassembled WGS sequence"/>
</dbReference>
<dbReference type="PANTHER" id="PTHR31755:SF2">
    <property type="entry name" value="OS08G0320800 PROTEIN"/>
    <property type="match status" value="1"/>
</dbReference>
<proteinExistence type="predicted"/>
<dbReference type="GO" id="GO:0009941">
    <property type="term" value="C:chloroplast envelope"/>
    <property type="evidence" value="ECO:0007669"/>
    <property type="project" value="TreeGrafter"/>
</dbReference>
<dbReference type="GO" id="GO:0009535">
    <property type="term" value="C:chloroplast thylakoid membrane"/>
    <property type="evidence" value="ECO:0007669"/>
    <property type="project" value="TreeGrafter"/>
</dbReference>
<accession>A0AAN7KM21</accession>
<dbReference type="EMBL" id="JAXQNO010000021">
    <property type="protein sequence ID" value="KAK4769077.1"/>
    <property type="molecule type" value="Genomic_DNA"/>
</dbReference>
<reference evidence="2 3" key="1">
    <citation type="journal article" date="2023" name="Hortic Res">
        <title>Pangenome of water caltrop reveals structural variations and asymmetric subgenome divergence after allopolyploidization.</title>
        <authorList>
            <person name="Zhang X."/>
            <person name="Chen Y."/>
            <person name="Wang L."/>
            <person name="Yuan Y."/>
            <person name="Fang M."/>
            <person name="Shi L."/>
            <person name="Lu R."/>
            <person name="Comes H.P."/>
            <person name="Ma Y."/>
            <person name="Chen Y."/>
            <person name="Huang G."/>
            <person name="Zhou Y."/>
            <person name="Zheng Z."/>
            <person name="Qiu Y."/>
        </authorList>
    </citation>
    <scope>NUCLEOTIDE SEQUENCE [LARGE SCALE GENOMIC DNA]</scope>
    <source>
        <strain evidence="2">F231</strain>
    </source>
</reference>
<organism evidence="2 3">
    <name type="scientific">Trapa natans</name>
    <name type="common">Water chestnut</name>
    <dbReference type="NCBI Taxonomy" id="22666"/>
    <lineage>
        <taxon>Eukaryota</taxon>
        <taxon>Viridiplantae</taxon>
        <taxon>Streptophyta</taxon>
        <taxon>Embryophyta</taxon>
        <taxon>Tracheophyta</taxon>
        <taxon>Spermatophyta</taxon>
        <taxon>Magnoliopsida</taxon>
        <taxon>eudicotyledons</taxon>
        <taxon>Gunneridae</taxon>
        <taxon>Pentapetalae</taxon>
        <taxon>rosids</taxon>
        <taxon>malvids</taxon>
        <taxon>Myrtales</taxon>
        <taxon>Lythraceae</taxon>
        <taxon>Trapa</taxon>
    </lineage>
</organism>
<dbReference type="InterPro" id="IPR040320">
    <property type="entry name" value="At4g37920-like"/>
</dbReference>
<dbReference type="PANTHER" id="PTHR31755">
    <property type="entry name" value="FOLATE RECEPTOR-LIKE"/>
    <property type="match status" value="1"/>
</dbReference>
<dbReference type="AlphaFoldDB" id="A0AAN7KM21"/>
<keyword evidence="3" id="KW-1185">Reference proteome</keyword>
<comment type="caution">
    <text evidence="2">The sequence shown here is derived from an EMBL/GenBank/DDBJ whole genome shotgun (WGS) entry which is preliminary data.</text>
</comment>
<feature type="region of interest" description="Disordered" evidence="1">
    <location>
        <begin position="35"/>
        <end position="54"/>
    </location>
</feature>
<feature type="compositionally biased region" description="Basic residues" evidence="1">
    <location>
        <begin position="45"/>
        <end position="54"/>
    </location>
</feature>
<evidence type="ECO:0000313" key="2">
    <source>
        <dbReference type="EMBL" id="KAK4769077.1"/>
    </source>
</evidence>
<evidence type="ECO:0000313" key="3">
    <source>
        <dbReference type="Proteomes" id="UP001346149"/>
    </source>
</evidence>
<protein>
    <submittedName>
        <fullName evidence="2">Uncharacterized protein</fullName>
    </submittedName>
</protein>
<name>A0AAN7KM21_TRANT</name>
<gene>
    <name evidence="2" type="ORF">SAY86_027227</name>
</gene>
<sequence>MNSLLRLLEPSISACSGSTKTGAFPSAAPTFLSPRSALRFAGPNPRRRQPPDRRRRAWIISRGFDSTTTPQASSATSTQVQEHTEVEVAEGCTITEFCDKIIDLFLNEKQRVKEWRKYLIFREEWRKYRESFYNRCLSRANSADDPVMSEKFVSLWRKVKKIDDEMEFHDGLLKEIEDNPTDVNAVVARRRKDFTGEFFRYLSTLSETYDSLEDRDAGWAHIRKSTWISCKGRLHASGACDIVNMRNAWEGVIWSFRKMSYFREIEGDPKFRSPSEAQLASAHLLVDFAKVIDHSCCQSSGNQGPWSCSRVHFVDL</sequence>